<dbReference type="InterPro" id="IPR019557">
    <property type="entry name" value="AminoTfrase-like_pln_mobile"/>
</dbReference>
<keyword evidence="5" id="KW-1185">Reference proteome</keyword>
<dbReference type="PANTHER" id="PTHR31973:SF184">
    <property type="entry name" value="OS02G0685500 PROTEIN"/>
    <property type="match status" value="1"/>
</dbReference>
<protein>
    <recommendedName>
        <fullName evidence="6">SWIM-type domain-containing protein</fullName>
    </recommendedName>
</protein>
<dbReference type="eggNOG" id="ENOG502QSE3">
    <property type="taxonomic scope" value="Eukaryota"/>
</dbReference>
<feature type="region of interest" description="Disordered" evidence="1">
    <location>
        <begin position="1137"/>
        <end position="1229"/>
    </location>
</feature>
<reference evidence="4" key="2">
    <citation type="submission" date="2018-08" db="UniProtKB">
        <authorList>
            <consortium name="EnsemblPlants"/>
        </authorList>
    </citation>
    <scope>IDENTIFICATION</scope>
    <source>
        <strain evidence="4">Yugu1</strain>
    </source>
</reference>
<proteinExistence type="predicted"/>
<dbReference type="InterPro" id="IPR018289">
    <property type="entry name" value="MULE_transposase_dom"/>
</dbReference>
<dbReference type="STRING" id="4555.K3YXW1"/>
<feature type="compositionally biased region" description="Acidic residues" evidence="1">
    <location>
        <begin position="1166"/>
        <end position="1179"/>
    </location>
</feature>
<dbReference type="AlphaFoldDB" id="K3YXW1"/>
<name>K3YXW1_SETIT</name>
<evidence type="ECO:0000313" key="5">
    <source>
        <dbReference type="Proteomes" id="UP000004995"/>
    </source>
</evidence>
<feature type="compositionally biased region" description="Basic residues" evidence="1">
    <location>
        <begin position="1220"/>
        <end position="1229"/>
    </location>
</feature>
<dbReference type="Gramene" id="KQL30900">
    <property type="protein sequence ID" value="KQL30900"/>
    <property type="gene ID" value="SETIT_019110mg"/>
</dbReference>
<evidence type="ECO:0000256" key="1">
    <source>
        <dbReference type="SAM" id="MobiDB-lite"/>
    </source>
</evidence>
<reference evidence="5" key="1">
    <citation type="journal article" date="2012" name="Nat. Biotechnol.">
        <title>Reference genome sequence of the model plant Setaria.</title>
        <authorList>
            <person name="Bennetzen J.L."/>
            <person name="Schmutz J."/>
            <person name="Wang H."/>
            <person name="Percifield R."/>
            <person name="Hawkins J."/>
            <person name="Pontaroli A.C."/>
            <person name="Estep M."/>
            <person name="Feng L."/>
            <person name="Vaughn J.N."/>
            <person name="Grimwood J."/>
            <person name="Jenkins J."/>
            <person name="Barry K."/>
            <person name="Lindquist E."/>
            <person name="Hellsten U."/>
            <person name="Deshpande S."/>
            <person name="Wang X."/>
            <person name="Wu X."/>
            <person name="Mitros T."/>
            <person name="Triplett J."/>
            <person name="Yang X."/>
            <person name="Ye C.Y."/>
            <person name="Mauro-Herrera M."/>
            <person name="Wang L."/>
            <person name="Li P."/>
            <person name="Sharma M."/>
            <person name="Sharma R."/>
            <person name="Ronald P.C."/>
            <person name="Panaud O."/>
            <person name="Kellogg E.A."/>
            <person name="Brutnell T.P."/>
            <person name="Doust A.N."/>
            <person name="Tuskan G.A."/>
            <person name="Rokhsar D."/>
            <person name="Devos K.M."/>
        </authorList>
    </citation>
    <scope>NUCLEOTIDE SEQUENCE [LARGE SCALE GENOMIC DNA]</scope>
    <source>
        <strain evidence="5">cv. Yugu1</strain>
    </source>
</reference>
<dbReference type="EMBL" id="AGNK02000488">
    <property type="status" value="NOT_ANNOTATED_CDS"/>
    <property type="molecule type" value="Genomic_DNA"/>
</dbReference>
<dbReference type="HOGENOM" id="CLU_011823_0_0_1"/>
<dbReference type="InParanoid" id="K3YXW1"/>
<dbReference type="Pfam" id="PF10536">
    <property type="entry name" value="PMD"/>
    <property type="match status" value="1"/>
</dbReference>
<feature type="domain" description="MULE transposase" evidence="3">
    <location>
        <begin position="482"/>
        <end position="580"/>
    </location>
</feature>
<organism evidence="4 5">
    <name type="scientific">Setaria italica</name>
    <name type="common">Foxtail millet</name>
    <name type="synonym">Panicum italicum</name>
    <dbReference type="NCBI Taxonomy" id="4555"/>
    <lineage>
        <taxon>Eukaryota</taxon>
        <taxon>Viridiplantae</taxon>
        <taxon>Streptophyta</taxon>
        <taxon>Embryophyta</taxon>
        <taxon>Tracheophyta</taxon>
        <taxon>Spermatophyta</taxon>
        <taxon>Magnoliopsida</taxon>
        <taxon>Liliopsida</taxon>
        <taxon>Poales</taxon>
        <taxon>Poaceae</taxon>
        <taxon>PACMAD clade</taxon>
        <taxon>Panicoideae</taxon>
        <taxon>Panicodae</taxon>
        <taxon>Paniceae</taxon>
        <taxon>Cenchrinae</taxon>
        <taxon>Setaria</taxon>
    </lineage>
</organism>
<evidence type="ECO:0000259" key="2">
    <source>
        <dbReference type="Pfam" id="PF10536"/>
    </source>
</evidence>
<evidence type="ECO:0000313" key="4">
    <source>
        <dbReference type="EnsemblPlants" id="KQL30900"/>
    </source>
</evidence>
<feature type="compositionally biased region" description="Polar residues" evidence="1">
    <location>
        <begin position="1188"/>
        <end position="1197"/>
    </location>
</feature>
<accession>K3YXW1</accession>
<evidence type="ECO:0008006" key="6">
    <source>
        <dbReference type="Google" id="ProtNLM"/>
    </source>
</evidence>
<feature type="domain" description="Aminotransferase-like plant mobile" evidence="2">
    <location>
        <begin position="873"/>
        <end position="1114"/>
    </location>
</feature>
<dbReference type="Proteomes" id="UP000004995">
    <property type="component" value="Unassembled WGS sequence"/>
</dbReference>
<dbReference type="EnsemblPlants" id="KQL30900">
    <property type="protein sequence ID" value="KQL30900"/>
    <property type="gene ID" value="SETIT_019110mg"/>
</dbReference>
<dbReference type="PANTHER" id="PTHR31973">
    <property type="entry name" value="POLYPROTEIN, PUTATIVE-RELATED"/>
    <property type="match status" value="1"/>
</dbReference>
<evidence type="ECO:0000259" key="3">
    <source>
        <dbReference type="Pfam" id="PF10551"/>
    </source>
</evidence>
<dbReference type="Pfam" id="PF10551">
    <property type="entry name" value="MULE"/>
    <property type="match status" value="1"/>
</dbReference>
<sequence>MENVVSIYHGGTVERDDYGCVKFVAMQCEVVIFDEKPSFSELLARAREELHCHGDDEITVEGILHLGSPLNIQRKIVPIRCAGQWEKYVRTVMNGHSPSVEVVVRRVGVDPSPRRFSRPMGQRAHFDPPVPEPIMDVEVAPTIPDAESAPNEVVGHVCRIVDDVADSPNEFLFTQNDPSKCLISFYCWELTPFVPSICSLLIFVLNVAGDIPENVDVPLIAAQVQCEDGLCGSNSVKIMNDEYAYEMGVDLDSDDDRPAGEMTESDIEMFRRIFLGRRGPIVHEFSDLTLSEQTFAKGRDDELLEASPSMVIEEGRAFVVIRKRPYKVLHLYAERCYTVVCDKERCPWRVCARKQNITGKWKITKVVGPHNCADHEFTVRHPQLTSTLIAKRLMGILKEQPNMKVRTIIRTVEEIYGGYVITYGKAWRAKQRAWKMIYEDWESRYEQLPVLFNAIKAVNAGMHYEYIPKPNAWKDGRHYRPVFSIDGTFLIGKYRGTLLIAISCDANNMLVPLAFALVERENNDNWGWFLRLVRIHVVGPGREVRVISDRPQGILHAVEEQIEGYPPLHHRWCTRHLAENLLRKDGVKDNFDLFQVAARQLEDYYFQRKLEQVRTATNAEGRQWLTSLMRDLDKWTRSHDAGGWRYEFQCSNMVESFNKLLLGIRGMPLNAIVEFTFYRLVAWFNERHAKAEALQSDGERWAEKPKRHLRIANERAATHEVQCFDLSTGTYQVKHRGGTTSDDEIRESRIHVVVIRGFKCTCGRPRQYHFVCSPLVAAARHRNFDIESMIPHEFSVDTLVRTWSPRFAPFRDPREWPPYDGPKYVADPAYRWNKRGTRKRTRHNMTIDQVSGRTNRGRATPFLTDPKQNECGNWRPKTHSFHLPFGEMTVTLQGCQKMLGLSIRGNPVTGPCVSEGWRARVAAFLGREDMGAETVGHYYRAWILHLFACVLFPNATGDTTSWMWIHYLTDWQQMGQYSWGSAACHRTSGSASVGGCVYLLQLWMWTRLPVGRPEIMDHRPWFPGEPPRRQPTWAYLWDLVKVGHTRLKRAYLDYINELDALTAHSVNWQPYEGEDALPFAVSVMCAADDDLYRMKWPLICFYAVEYHLPDRVALFSQQHLSSRLRRAAAHCGCRTTTTRDVHISSPREGGIGMSRQGPSGSKTIASEDEDDDGDDDDQRPEEFGPSQLHETPLTQPTHVVGTILCHPHSPYTPGTDALGHKGKGKTRRH</sequence>